<organism evidence="3">
    <name type="scientific">mine drainage metagenome</name>
    <dbReference type="NCBI Taxonomy" id="410659"/>
    <lineage>
        <taxon>unclassified sequences</taxon>
        <taxon>metagenomes</taxon>
        <taxon>ecological metagenomes</taxon>
    </lineage>
</organism>
<dbReference type="PROSITE" id="PS50887">
    <property type="entry name" value="GGDEF"/>
    <property type="match status" value="1"/>
</dbReference>
<dbReference type="GO" id="GO:0071111">
    <property type="term" value="F:cyclic-guanylate-specific phosphodiesterase activity"/>
    <property type="evidence" value="ECO:0007669"/>
    <property type="project" value="InterPro"/>
</dbReference>
<dbReference type="Pfam" id="PF00990">
    <property type="entry name" value="GGDEF"/>
    <property type="match status" value="1"/>
</dbReference>
<protein>
    <submittedName>
        <fullName evidence="3">Phytochrome-like protein cph2</fullName>
    </submittedName>
</protein>
<sequence>MTLSDYLNRLALGVMFSLVAVLMSRQIQHRDGRLLTMAHTDSLTGLANRRTFDGWWNELNGVGKPVALLLIELQRMSVLVDGFGHQIGDEVLTFISSYLERTAAAVGARVARSDAGQFLVLALDHGHAEAEKLAKAFHSDLHGEIDALGVLFHPVLNIGVALRQEINETLASAIAEASAALTSLNRVGVGLTSFGDASAQSRAALELTMEYALRKALQSGDVLAAMQPIYRIADGRIVGAEMLARWTWEEHEISPGTFVALAEHTGLISELSRQMRGHALRLLPQFIAAADGGPWCTWINVSPRELIEASFSDRLLAELQAANVDPNRIGIEVTETALLTNPKTVEKTLRALRQAGVSVALDDFGTGFSSLSILKDIEVDVVKIDRSFTETLPHDKRVAAIVAGIISTVTAMGSEVVAEGIETEEQLECLDELGCHSAQGFLLSHAVTPIDFLELMNQESLRLPVSP</sequence>
<dbReference type="InterPro" id="IPR043128">
    <property type="entry name" value="Rev_trsase/Diguanyl_cyclase"/>
</dbReference>
<dbReference type="InterPro" id="IPR000160">
    <property type="entry name" value="GGDEF_dom"/>
</dbReference>
<dbReference type="SMART" id="SM00052">
    <property type="entry name" value="EAL"/>
    <property type="match status" value="1"/>
</dbReference>
<name>A0A1J5Q6V9_9ZZZZ</name>
<feature type="domain" description="GGDEF" evidence="2">
    <location>
        <begin position="64"/>
        <end position="197"/>
    </location>
</feature>
<evidence type="ECO:0000259" key="2">
    <source>
        <dbReference type="PROSITE" id="PS50887"/>
    </source>
</evidence>
<dbReference type="AlphaFoldDB" id="A0A1J5Q6V9"/>
<dbReference type="Gene3D" id="3.30.70.270">
    <property type="match status" value="1"/>
</dbReference>
<dbReference type="InterPro" id="IPR050706">
    <property type="entry name" value="Cyclic-di-GMP_PDE-like"/>
</dbReference>
<proteinExistence type="predicted"/>
<gene>
    <name evidence="3" type="primary">cph2_81</name>
    <name evidence="3" type="ORF">GALL_427130</name>
</gene>
<dbReference type="SUPFAM" id="SSF55073">
    <property type="entry name" value="Nucleotide cyclase"/>
    <property type="match status" value="1"/>
</dbReference>
<dbReference type="CDD" id="cd01948">
    <property type="entry name" value="EAL"/>
    <property type="match status" value="1"/>
</dbReference>
<evidence type="ECO:0000313" key="3">
    <source>
        <dbReference type="EMBL" id="OIQ75620.1"/>
    </source>
</evidence>
<dbReference type="InterPro" id="IPR035919">
    <property type="entry name" value="EAL_sf"/>
</dbReference>
<dbReference type="EMBL" id="MLJW01002110">
    <property type="protein sequence ID" value="OIQ75620.1"/>
    <property type="molecule type" value="Genomic_DNA"/>
</dbReference>
<dbReference type="InterPro" id="IPR001633">
    <property type="entry name" value="EAL_dom"/>
</dbReference>
<dbReference type="InterPro" id="IPR029787">
    <property type="entry name" value="Nucleotide_cyclase"/>
</dbReference>
<feature type="domain" description="EAL" evidence="1">
    <location>
        <begin position="206"/>
        <end position="460"/>
    </location>
</feature>
<dbReference type="NCBIfam" id="TIGR00254">
    <property type="entry name" value="GGDEF"/>
    <property type="match status" value="1"/>
</dbReference>
<dbReference type="Pfam" id="PF00563">
    <property type="entry name" value="EAL"/>
    <property type="match status" value="1"/>
</dbReference>
<dbReference type="SMART" id="SM00267">
    <property type="entry name" value="GGDEF"/>
    <property type="match status" value="1"/>
</dbReference>
<dbReference type="PANTHER" id="PTHR33121:SF70">
    <property type="entry name" value="SIGNALING PROTEIN YKOW"/>
    <property type="match status" value="1"/>
</dbReference>
<dbReference type="SUPFAM" id="SSF141868">
    <property type="entry name" value="EAL domain-like"/>
    <property type="match status" value="1"/>
</dbReference>
<comment type="caution">
    <text evidence="3">The sequence shown here is derived from an EMBL/GenBank/DDBJ whole genome shotgun (WGS) entry which is preliminary data.</text>
</comment>
<reference evidence="3" key="1">
    <citation type="submission" date="2016-10" db="EMBL/GenBank/DDBJ databases">
        <title>Sequence of Gallionella enrichment culture.</title>
        <authorList>
            <person name="Poehlein A."/>
            <person name="Muehling M."/>
            <person name="Daniel R."/>
        </authorList>
    </citation>
    <scope>NUCLEOTIDE SEQUENCE</scope>
</reference>
<evidence type="ECO:0000259" key="1">
    <source>
        <dbReference type="PROSITE" id="PS50883"/>
    </source>
</evidence>
<dbReference type="Gene3D" id="3.20.20.450">
    <property type="entry name" value="EAL domain"/>
    <property type="match status" value="1"/>
</dbReference>
<dbReference type="PROSITE" id="PS50883">
    <property type="entry name" value="EAL"/>
    <property type="match status" value="1"/>
</dbReference>
<accession>A0A1J5Q6V9</accession>
<dbReference type="PANTHER" id="PTHR33121">
    <property type="entry name" value="CYCLIC DI-GMP PHOSPHODIESTERASE PDEF"/>
    <property type="match status" value="1"/>
</dbReference>